<sequence length="149" mass="16976">MDRDVSAFVSDHYVRLTWIAFFTQWVLWGLVYFLRHVFADPEKTSAADDAEAGEKKRFLPAGGFTGRITNAHRVLQENTLLLLAVLVLNTFGTASTRAVMIITWIYFAFTVLYAFTEIGYEHRFIRFVYSAIFYALTLAIGGLAFAQGW</sequence>
<proteinExistence type="predicted"/>
<evidence type="ECO:0008006" key="8">
    <source>
        <dbReference type="Google" id="ProtNLM"/>
    </source>
</evidence>
<gene>
    <name evidence="6" type="ORF">BCR43DRAFT_499462</name>
</gene>
<organism evidence="6 7">
    <name type="scientific">Syncephalastrum racemosum</name>
    <name type="common">Filamentous fungus</name>
    <dbReference type="NCBI Taxonomy" id="13706"/>
    <lineage>
        <taxon>Eukaryota</taxon>
        <taxon>Fungi</taxon>
        <taxon>Fungi incertae sedis</taxon>
        <taxon>Mucoromycota</taxon>
        <taxon>Mucoromycotina</taxon>
        <taxon>Mucoromycetes</taxon>
        <taxon>Mucorales</taxon>
        <taxon>Syncephalastraceae</taxon>
        <taxon>Syncephalastrum</taxon>
    </lineage>
</organism>
<dbReference type="SUPFAM" id="SSF161084">
    <property type="entry name" value="MAPEG domain-like"/>
    <property type="match status" value="1"/>
</dbReference>
<reference evidence="6 7" key="1">
    <citation type="submission" date="2016-07" db="EMBL/GenBank/DDBJ databases">
        <title>Pervasive Adenine N6-methylation of Active Genes in Fungi.</title>
        <authorList>
            <consortium name="DOE Joint Genome Institute"/>
            <person name="Mondo S.J."/>
            <person name="Dannebaum R.O."/>
            <person name="Kuo R.C."/>
            <person name="Labutti K."/>
            <person name="Haridas S."/>
            <person name="Kuo A."/>
            <person name="Salamov A."/>
            <person name="Ahrendt S.R."/>
            <person name="Lipzen A."/>
            <person name="Sullivan W."/>
            <person name="Andreopoulos W.B."/>
            <person name="Clum A."/>
            <person name="Lindquist E."/>
            <person name="Daum C."/>
            <person name="Ramamoorthy G.K."/>
            <person name="Gryganskyi A."/>
            <person name="Culley D."/>
            <person name="Magnuson J.K."/>
            <person name="James T.Y."/>
            <person name="O'Malley M.A."/>
            <person name="Stajich J.E."/>
            <person name="Spatafora J.W."/>
            <person name="Visel A."/>
            <person name="Grigoriev I.V."/>
        </authorList>
    </citation>
    <scope>NUCLEOTIDE SEQUENCE [LARGE SCALE GENOMIC DNA]</scope>
    <source>
        <strain evidence="6 7">NRRL 2496</strain>
    </source>
</reference>
<dbReference type="InterPro" id="IPR001129">
    <property type="entry name" value="Membr-assoc_MAPEG"/>
</dbReference>
<feature type="transmembrane region" description="Helical" evidence="5">
    <location>
        <begin position="12"/>
        <end position="34"/>
    </location>
</feature>
<evidence type="ECO:0000256" key="2">
    <source>
        <dbReference type="ARBA" id="ARBA00022692"/>
    </source>
</evidence>
<feature type="transmembrane region" description="Helical" evidence="5">
    <location>
        <begin position="98"/>
        <end position="115"/>
    </location>
</feature>
<feature type="transmembrane region" description="Helical" evidence="5">
    <location>
        <begin position="127"/>
        <end position="146"/>
    </location>
</feature>
<dbReference type="EMBL" id="MCGN01000012">
    <property type="protein sequence ID" value="ORY90541.1"/>
    <property type="molecule type" value="Genomic_DNA"/>
</dbReference>
<dbReference type="Gene3D" id="1.20.120.550">
    <property type="entry name" value="Membrane associated eicosanoid/glutathione metabolism-like domain"/>
    <property type="match status" value="1"/>
</dbReference>
<keyword evidence="7" id="KW-1185">Reference proteome</keyword>
<evidence type="ECO:0000256" key="1">
    <source>
        <dbReference type="ARBA" id="ARBA00004370"/>
    </source>
</evidence>
<comment type="subcellular location">
    <subcellularLocation>
        <location evidence="1">Membrane</location>
    </subcellularLocation>
</comment>
<evidence type="ECO:0000313" key="7">
    <source>
        <dbReference type="Proteomes" id="UP000242180"/>
    </source>
</evidence>
<evidence type="ECO:0000256" key="5">
    <source>
        <dbReference type="SAM" id="Phobius"/>
    </source>
</evidence>
<dbReference type="GO" id="GO:0016020">
    <property type="term" value="C:membrane"/>
    <property type="evidence" value="ECO:0007669"/>
    <property type="project" value="UniProtKB-SubCell"/>
</dbReference>
<keyword evidence="3 5" id="KW-1133">Transmembrane helix</keyword>
<protein>
    <recommendedName>
        <fullName evidence="8">MAPEG family protein</fullName>
    </recommendedName>
</protein>
<evidence type="ECO:0000313" key="6">
    <source>
        <dbReference type="EMBL" id="ORY90541.1"/>
    </source>
</evidence>
<dbReference type="Proteomes" id="UP000242180">
    <property type="component" value="Unassembled WGS sequence"/>
</dbReference>
<accession>A0A1X2H0D7</accession>
<dbReference type="OMA" id="GWHTTGS"/>
<dbReference type="AlphaFoldDB" id="A0A1X2H0D7"/>
<keyword evidence="2 5" id="KW-0812">Transmembrane</keyword>
<evidence type="ECO:0000256" key="3">
    <source>
        <dbReference type="ARBA" id="ARBA00022989"/>
    </source>
</evidence>
<dbReference type="InParanoid" id="A0A1X2H0D7"/>
<dbReference type="Pfam" id="PF01124">
    <property type="entry name" value="MAPEG"/>
    <property type="match status" value="1"/>
</dbReference>
<comment type="caution">
    <text evidence="6">The sequence shown here is derived from an EMBL/GenBank/DDBJ whole genome shotgun (WGS) entry which is preliminary data.</text>
</comment>
<evidence type="ECO:0000256" key="4">
    <source>
        <dbReference type="ARBA" id="ARBA00023136"/>
    </source>
</evidence>
<keyword evidence="4 5" id="KW-0472">Membrane</keyword>
<name>A0A1X2H0D7_SYNRA</name>
<dbReference type="OrthoDB" id="2446850at2759"/>
<dbReference type="InterPro" id="IPR023352">
    <property type="entry name" value="MAPEG-like_dom_sf"/>
</dbReference>